<name>A0AA87ZWY4_FICCA</name>
<reference evidence="1" key="1">
    <citation type="submission" date="2023-07" db="EMBL/GenBank/DDBJ databases">
        <title>draft genome sequence of fig (Ficus carica).</title>
        <authorList>
            <person name="Takahashi T."/>
            <person name="Nishimura K."/>
        </authorList>
    </citation>
    <scope>NUCLEOTIDE SEQUENCE</scope>
</reference>
<comment type="caution">
    <text evidence="1">The sequence shown here is derived from an EMBL/GenBank/DDBJ whole genome shotgun (WGS) entry which is preliminary data.</text>
</comment>
<evidence type="ECO:0000313" key="1">
    <source>
        <dbReference type="EMBL" id="GMN41180.1"/>
    </source>
</evidence>
<dbReference type="EMBL" id="BTGU01000012">
    <property type="protein sequence ID" value="GMN41180.1"/>
    <property type="molecule type" value="Genomic_DNA"/>
</dbReference>
<organism evidence="1 2">
    <name type="scientific">Ficus carica</name>
    <name type="common">Common fig</name>
    <dbReference type="NCBI Taxonomy" id="3494"/>
    <lineage>
        <taxon>Eukaryota</taxon>
        <taxon>Viridiplantae</taxon>
        <taxon>Streptophyta</taxon>
        <taxon>Embryophyta</taxon>
        <taxon>Tracheophyta</taxon>
        <taxon>Spermatophyta</taxon>
        <taxon>Magnoliopsida</taxon>
        <taxon>eudicotyledons</taxon>
        <taxon>Gunneridae</taxon>
        <taxon>Pentapetalae</taxon>
        <taxon>rosids</taxon>
        <taxon>fabids</taxon>
        <taxon>Rosales</taxon>
        <taxon>Moraceae</taxon>
        <taxon>Ficeae</taxon>
        <taxon>Ficus</taxon>
    </lineage>
</organism>
<dbReference type="Gramene" id="FCD_00009969-RA">
    <property type="protein sequence ID" value="FCD_00009969-RA:cds"/>
    <property type="gene ID" value="FCD_00009969"/>
</dbReference>
<keyword evidence="2" id="KW-1185">Reference proteome</keyword>
<protein>
    <submittedName>
        <fullName evidence="1">Uncharacterized protein</fullName>
    </submittedName>
</protein>
<evidence type="ECO:0000313" key="2">
    <source>
        <dbReference type="Proteomes" id="UP001187192"/>
    </source>
</evidence>
<sequence>MQRDVLVAYSSFTKAFETEIQSEPPSFALDEVEGATRNKTIKLRDQMQIKAAKGTSYKLKHDHGEDG</sequence>
<proteinExistence type="predicted"/>
<gene>
    <name evidence="1" type="ORF">TIFTF001_010403</name>
</gene>
<dbReference type="Proteomes" id="UP001187192">
    <property type="component" value="Unassembled WGS sequence"/>
</dbReference>
<dbReference type="AlphaFoldDB" id="A0AA87ZWY4"/>
<accession>A0AA87ZWY4</accession>